<evidence type="ECO:0000313" key="6">
    <source>
        <dbReference type="EMBL" id="RAL16766.1"/>
    </source>
</evidence>
<evidence type="ECO:0000256" key="3">
    <source>
        <dbReference type="ARBA" id="ARBA00022989"/>
    </source>
</evidence>
<dbReference type="Gene3D" id="1.50.10.150">
    <property type="entry name" value="Voltage-dependent anion channel"/>
    <property type="match status" value="1"/>
</dbReference>
<dbReference type="PANTHER" id="PTHR31162:SF1">
    <property type="entry name" value="TRANSPORTER_MALIC ACID TRANSPORT PROTEIN, PUTATIVE (AFU_ORTHOLOGUE AFUA_2G17660)-RELATED"/>
    <property type="match status" value="1"/>
</dbReference>
<accession>A0A395I9R8</accession>
<feature type="transmembrane region" description="Helical" evidence="5">
    <location>
        <begin position="345"/>
        <end position="373"/>
    </location>
</feature>
<dbReference type="VEuPathDB" id="FungiDB:BO97DRAFT_75166"/>
<feature type="transmembrane region" description="Helical" evidence="5">
    <location>
        <begin position="49"/>
        <end position="70"/>
    </location>
</feature>
<dbReference type="EMBL" id="KZ824268">
    <property type="protein sequence ID" value="RAL16766.1"/>
    <property type="molecule type" value="Genomic_DNA"/>
</dbReference>
<dbReference type="OrthoDB" id="2901184at2759"/>
<dbReference type="GO" id="GO:0016020">
    <property type="term" value="C:membrane"/>
    <property type="evidence" value="ECO:0007669"/>
    <property type="project" value="UniProtKB-SubCell"/>
</dbReference>
<dbReference type="Pfam" id="PF03595">
    <property type="entry name" value="SLAC1"/>
    <property type="match status" value="1"/>
</dbReference>
<keyword evidence="7" id="KW-1185">Reference proteome</keyword>
<feature type="transmembrane region" description="Helical" evidence="5">
    <location>
        <begin position="165"/>
        <end position="187"/>
    </location>
</feature>
<dbReference type="GeneID" id="37205330"/>
<comment type="subcellular location">
    <subcellularLocation>
        <location evidence="1">Membrane</location>
        <topology evidence="1">Multi-pass membrane protein</topology>
    </subcellularLocation>
</comment>
<evidence type="ECO:0000256" key="1">
    <source>
        <dbReference type="ARBA" id="ARBA00004141"/>
    </source>
</evidence>
<sequence>MESDQPHLSPLRKFTSAVRWSWYAISLSWGGIAVLLHQTPHQFTGLNTIGTIVFIANLVIYATITAAFIFEAISPSPTGKGTPDFTERVLHIQQMTDLYFIPISLLAFAAIVFGVSYYGTPHCGQWLILTLHALFWVYTGVALILCIVLTWVIPHTKTTPEQHYPIVEILPFFPPMLSGTMAGILAPNQPPNLAVPMLVGGTTMQGLGILMFFVILAQTAHTLTHSGLPIGKFRPEMFIAVGPPCFTIIAWYGMASAAIEKMPDYYLSKASSVHTADVLYILAIVAGVSLWVLAFVQFALAVISMADAMLRRTIQFEVNWWSMVFPLTGFVLSTCNLGLALNSPAVTWVGSAMTIGQVALWLVISGCQIVLWVRKGW</sequence>
<dbReference type="RefSeq" id="XP_025555920.1">
    <property type="nucleotide sequence ID" value="XM_025701041.1"/>
</dbReference>
<feature type="transmembrane region" description="Helical" evidence="5">
    <location>
        <begin position="20"/>
        <end position="37"/>
    </location>
</feature>
<dbReference type="InterPro" id="IPR038665">
    <property type="entry name" value="Voltage-dep_anion_channel_sf"/>
</dbReference>
<dbReference type="InterPro" id="IPR004695">
    <property type="entry name" value="SLAC1/Mae1/Ssu1/TehA"/>
</dbReference>
<dbReference type="Proteomes" id="UP000248961">
    <property type="component" value="Unassembled WGS sequence"/>
</dbReference>
<keyword evidence="2 5" id="KW-0812">Transmembrane</keyword>
<protein>
    <submittedName>
        <fullName evidence="6">C4-dicarboxylate transporter/malic acid transport protein</fullName>
    </submittedName>
</protein>
<dbReference type="STRING" id="1450537.A0A395I9R8"/>
<dbReference type="PANTHER" id="PTHR31162">
    <property type="entry name" value="MALIC ACID TRANSPORT PROTEIN-RELATED"/>
    <property type="match status" value="1"/>
</dbReference>
<keyword evidence="3 5" id="KW-1133">Transmembrane helix</keyword>
<reference evidence="6 7" key="1">
    <citation type="submission" date="2018-02" db="EMBL/GenBank/DDBJ databases">
        <title>The genomes of Aspergillus section Nigri reveals drivers in fungal speciation.</title>
        <authorList>
            <consortium name="DOE Joint Genome Institute"/>
            <person name="Vesth T.C."/>
            <person name="Nybo J."/>
            <person name="Theobald S."/>
            <person name="Brandl J."/>
            <person name="Frisvad J.C."/>
            <person name="Nielsen K.F."/>
            <person name="Lyhne E.K."/>
            <person name="Kogle M.E."/>
            <person name="Kuo A."/>
            <person name="Riley R."/>
            <person name="Clum A."/>
            <person name="Nolan M."/>
            <person name="Lipzen A."/>
            <person name="Salamov A."/>
            <person name="Henrissat B."/>
            <person name="Wiebenga A."/>
            <person name="De vries R.P."/>
            <person name="Grigoriev I.V."/>
            <person name="Mortensen U.H."/>
            <person name="Andersen M.R."/>
            <person name="Baker S.E."/>
        </authorList>
    </citation>
    <scope>NUCLEOTIDE SEQUENCE [LARGE SCALE GENOMIC DNA]</scope>
    <source>
        <strain evidence="6 7">CBS 101889</strain>
    </source>
</reference>
<evidence type="ECO:0000256" key="4">
    <source>
        <dbReference type="ARBA" id="ARBA00023136"/>
    </source>
</evidence>
<feature type="transmembrane region" description="Helical" evidence="5">
    <location>
        <begin position="318"/>
        <end position="339"/>
    </location>
</feature>
<dbReference type="InterPro" id="IPR030185">
    <property type="entry name" value="Mae1"/>
</dbReference>
<keyword evidence="4 5" id="KW-0472">Membrane</keyword>
<evidence type="ECO:0000256" key="2">
    <source>
        <dbReference type="ARBA" id="ARBA00022692"/>
    </source>
</evidence>
<feature type="transmembrane region" description="Helical" evidence="5">
    <location>
        <begin position="126"/>
        <end position="153"/>
    </location>
</feature>
<gene>
    <name evidence="6" type="ORF">BO97DRAFT_75166</name>
</gene>
<evidence type="ECO:0000256" key="5">
    <source>
        <dbReference type="SAM" id="Phobius"/>
    </source>
</evidence>
<feature type="transmembrane region" description="Helical" evidence="5">
    <location>
        <begin position="98"/>
        <end position="120"/>
    </location>
</feature>
<dbReference type="GO" id="GO:0015140">
    <property type="term" value="F:malate transmembrane transporter activity"/>
    <property type="evidence" value="ECO:0007669"/>
    <property type="project" value="InterPro"/>
</dbReference>
<feature type="transmembrane region" description="Helical" evidence="5">
    <location>
        <begin position="193"/>
        <end position="216"/>
    </location>
</feature>
<feature type="transmembrane region" description="Helical" evidence="5">
    <location>
        <begin position="237"/>
        <end position="259"/>
    </location>
</feature>
<name>A0A395I9R8_ASPHC</name>
<dbReference type="CDD" id="cd09317">
    <property type="entry name" value="TDT_Mae1_like"/>
    <property type="match status" value="1"/>
</dbReference>
<evidence type="ECO:0000313" key="7">
    <source>
        <dbReference type="Proteomes" id="UP000248961"/>
    </source>
</evidence>
<proteinExistence type="predicted"/>
<organism evidence="6 7">
    <name type="scientific">Aspergillus homomorphus (strain CBS 101889)</name>
    <dbReference type="NCBI Taxonomy" id="1450537"/>
    <lineage>
        <taxon>Eukaryota</taxon>
        <taxon>Fungi</taxon>
        <taxon>Dikarya</taxon>
        <taxon>Ascomycota</taxon>
        <taxon>Pezizomycotina</taxon>
        <taxon>Eurotiomycetes</taxon>
        <taxon>Eurotiomycetidae</taxon>
        <taxon>Eurotiales</taxon>
        <taxon>Aspergillaceae</taxon>
        <taxon>Aspergillus</taxon>
        <taxon>Aspergillus subgen. Circumdati</taxon>
    </lineage>
</organism>
<dbReference type="AlphaFoldDB" id="A0A395I9R8"/>
<feature type="transmembrane region" description="Helical" evidence="5">
    <location>
        <begin position="279"/>
        <end position="306"/>
    </location>
</feature>